<dbReference type="PROSITE" id="PS51184">
    <property type="entry name" value="JMJC"/>
    <property type="match status" value="1"/>
</dbReference>
<dbReference type="PANTHER" id="PTHR12461:SF105">
    <property type="entry name" value="HYPOXIA-INDUCIBLE FACTOR 1-ALPHA INHIBITOR"/>
    <property type="match status" value="1"/>
</dbReference>
<evidence type="ECO:0000256" key="1">
    <source>
        <dbReference type="SAM" id="MobiDB-lite"/>
    </source>
</evidence>
<feature type="compositionally biased region" description="Basic residues" evidence="1">
    <location>
        <begin position="7"/>
        <end position="17"/>
    </location>
</feature>
<dbReference type="HOGENOM" id="CLU_904426_0_0_1"/>
<organism evidence="3 4">
    <name type="scientific">Emiliania huxleyi (strain CCMP1516)</name>
    <dbReference type="NCBI Taxonomy" id="280463"/>
    <lineage>
        <taxon>Eukaryota</taxon>
        <taxon>Haptista</taxon>
        <taxon>Haptophyta</taxon>
        <taxon>Prymnesiophyceae</taxon>
        <taxon>Isochrysidales</taxon>
        <taxon>Noelaerhabdaceae</taxon>
        <taxon>Emiliania</taxon>
    </lineage>
</organism>
<dbReference type="PANTHER" id="PTHR12461">
    <property type="entry name" value="HYPOXIA-INDUCIBLE FACTOR 1 ALPHA INHIBITOR-RELATED"/>
    <property type="match status" value="1"/>
</dbReference>
<dbReference type="InterPro" id="IPR003347">
    <property type="entry name" value="JmjC_dom"/>
</dbReference>
<name>A0A0D3HYC5_EMIH1</name>
<dbReference type="STRING" id="2903.R1CP17"/>
<feature type="domain" description="JmjC" evidence="2">
    <location>
        <begin position="97"/>
        <end position="271"/>
    </location>
</feature>
<sequence length="308" mass="33616">MDLGARQRTRQSWRRRAGSADVTPALAEVPVGDPARPAASFATPAVFRGLCSAWPACRWTEQSLARALPTVRVSRSRSGEYPRDSASGKPCPMETVPTARFLAALREGPPTVYVHGEVLPDALIADCPPPHPLLRGERVARRSLWLSGDGARSPLHYDLPMVLLCQLHGRKRVTLYSPRYHDLMRPQCSTWPALTAQERIAGTSLGAAELRGCEGLIVELRPGDALLMPSGWWHEVESVGDARDRLCASVGLNWPSIADALPAFASHRDAVRAYPVLTQGRVVAMMHGEAKARAALPRAQYDLPVFAE</sequence>
<keyword evidence="4" id="KW-1185">Reference proteome</keyword>
<dbReference type="eggNOG" id="KOG2132">
    <property type="taxonomic scope" value="Eukaryota"/>
</dbReference>
<dbReference type="PaxDb" id="2903-EOD04010"/>
<feature type="region of interest" description="Disordered" evidence="1">
    <location>
        <begin position="1"/>
        <end position="21"/>
    </location>
</feature>
<accession>A0A0D3HYC5</accession>
<dbReference type="RefSeq" id="XP_005756439.1">
    <property type="nucleotide sequence ID" value="XM_005756382.1"/>
</dbReference>
<dbReference type="InterPro" id="IPR041667">
    <property type="entry name" value="Cupin_8"/>
</dbReference>
<reference evidence="3" key="2">
    <citation type="submission" date="2024-10" db="UniProtKB">
        <authorList>
            <consortium name="EnsemblProtists"/>
        </authorList>
    </citation>
    <scope>IDENTIFICATION</scope>
</reference>
<dbReference type="GeneID" id="17250161"/>
<dbReference type="Pfam" id="PF13621">
    <property type="entry name" value="Cupin_8"/>
    <property type="match status" value="1"/>
</dbReference>
<dbReference type="Proteomes" id="UP000013827">
    <property type="component" value="Unassembled WGS sequence"/>
</dbReference>
<evidence type="ECO:0000259" key="2">
    <source>
        <dbReference type="PROSITE" id="PS51184"/>
    </source>
</evidence>
<dbReference type="EnsemblProtists" id="EOD04010">
    <property type="protein sequence ID" value="EOD04010"/>
    <property type="gene ID" value="EMIHUDRAFT_250715"/>
</dbReference>
<dbReference type="KEGG" id="ehx:EMIHUDRAFT_250715"/>
<reference evidence="4" key="1">
    <citation type="journal article" date="2013" name="Nature">
        <title>Pan genome of the phytoplankton Emiliania underpins its global distribution.</title>
        <authorList>
            <person name="Read B.A."/>
            <person name="Kegel J."/>
            <person name="Klute M.J."/>
            <person name="Kuo A."/>
            <person name="Lefebvre S.C."/>
            <person name="Maumus F."/>
            <person name="Mayer C."/>
            <person name="Miller J."/>
            <person name="Monier A."/>
            <person name="Salamov A."/>
            <person name="Young J."/>
            <person name="Aguilar M."/>
            <person name="Claverie J.M."/>
            <person name="Frickenhaus S."/>
            <person name="Gonzalez K."/>
            <person name="Herman E.K."/>
            <person name="Lin Y.C."/>
            <person name="Napier J."/>
            <person name="Ogata H."/>
            <person name="Sarno A.F."/>
            <person name="Shmutz J."/>
            <person name="Schroeder D."/>
            <person name="de Vargas C."/>
            <person name="Verret F."/>
            <person name="von Dassow P."/>
            <person name="Valentin K."/>
            <person name="Van de Peer Y."/>
            <person name="Wheeler G."/>
            <person name="Dacks J.B."/>
            <person name="Delwiche C.F."/>
            <person name="Dyhrman S.T."/>
            <person name="Glockner G."/>
            <person name="John U."/>
            <person name="Richards T."/>
            <person name="Worden A.Z."/>
            <person name="Zhang X."/>
            <person name="Grigoriev I.V."/>
            <person name="Allen A.E."/>
            <person name="Bidle K."/>
            <person name="Borodovsky M."/>
            <person name="Bowler C."/>
            <person name="Brownlee C."/>
            <person name="Cock J.M."/>
            <person name="Elias M."/>
            <person name="Gladyshev V.N."/>
            <person name="Groth M."/>
            <person name="Guda C."/>
            <person name="Hadaegh A."/>
            <person name="Iglesias-Rodriguez M.D."/>
            <person name="Jenkins J."/>
            <person name="Jones B.M."/>
            <person name="Lawson T."/>
            <person name="Leese F."/>
            <person name="Lindquist E."/>
            <person name="Lobanov A."/>
            <person name="Lomsadze A."/>
            <person name="Malik S.B."/>
            <person name="Marsh M.E."/>
            <person name="Mackinder L."/>
            <person name="Mock T."/>
            <person name="Mueller-Roeber B."/>
            <person name="Pagarete A."/>
            <person name="Parker M."/>
            <person name="Probert I."/>
            <person name="Quesneville H."/>
            <person name="Raines C."/>
            <person name="Rensing S.A."/>
            <person name="Riano-Pachon D.M."/>
            <person name="Richier S."/>
            <person name="Rokitta S."/>
            <person name="Shiraiwa Y."/>
            <person name="Soanes D.M."/>
            <person name="van der Giezen M."/>
            <person name="Wahlund T.M."/>
            <person name="Williams B."/>
            <person name="Wilson W."/>
            <person name="Wolfe G."/>
            <person name="Wurch L.L."/>
        </authorList>
    </citation>
    <scope>NUCLEOTIDE SEQUENCE</scope>
</reference>
<evidence type="ECO:0000313" key="4">
    <source>
        <dbReference type="Proteomes" id="UP000013827"/>
    </source>
</evidence>
<dbReference type="SUPFAM" id="SSF51197">
    <property type="entry name" value="Clavaminate synthase-like"/>
    <property type="match status" value="1"/>
</dbReference>
<dbReference type="AlphaFoldDB" id="A0A0D3HYC5"/>
<evidence type="ECO:0000313" key="3">
    <source>
        <dbReference type="EnsemblProtists" id="EOD04010"/>
    </source>
</evidence>
<proteinExistence type="predicted"/>
<protein>
    <recommendedName>
        <fullName evidence="2">JmjC domain-containing protein</fullName>
    </recommendedName>
</protein>
<dbReference type="Gene3D" id="2.60.120.650">
    <property type="entry name" value="Cupin"/>
    <property type="match status" value="1"/>
</dbReference>